<dbReference type="STRING" id="361077.A0A152A197"/>
<dbReference type="EMBL" id="LODT01000018">
    <property type="protein sequence ID" value="KYR00022.1"/>
    <property type="molecule type" value="Genomic_DNA"/>
</dbReference>
<evidence type="ECO:0000256" key="3">
    <source>
        <dbReference type="ARBA" id="ARBA00022741"/>
    </source>
</evidence>
<dbReference type="FunCoup" id="A0A152A197">
    <property type="interactions" value="45"/>
</dbReference>
<dbReference type="PANTHER" id="PTHR45923:SF2">
    <property type="entry name" value="PROTEIN SEY1"/>
    <property type="match status" value="1"/>
</dbReference>
<comment type="subcellular location">
    <subcellularLocation>
        <location evidence="1 9">Endoplasmic reticulum membrane</location>
        <topology evidence="1 9">Multi-pass membrane protein</topology>
    </subcellularLocation>
</comment>
<dbReference type="OMA" id="PIIKMTE"/>
<comment type="similarity">
    <text evidence="9">Belongs to the TRAFAC class dynamin-like GTPase superfamily. GB1/RHD3 GTPase family. RHD3 subfamily.</text>
</comment>
<feature type="topological domain" description="Cytoplasmic" evidence="9">
    <location>
        <begin position="768"/>
        <end position="819"/>
    </location>
</feature>
<feature type="topological domain" description="Cytoplasmic" evidence="9">
    <location>
        <begin position="1"/>
        <end position="722"/>
    </location>
</feature>
<sequence>MSEQQQQQQQQSSTADTTTNSNTMVTVNEIVQFIDHAGEIVKEKDNDQKKTFLSHLSDKSDFLTKGFDYSVISILGPQSSGKSTLLNLLFNTKFAVMEGKKGRSQTTQGVWMGVASIDSSETYLILDVEGTDGRERGEDEKAFERKTSLFSLVLSSVLIINMWAHDIGRYTASNMSLLKNVFELNLQLFQKKKTHKTLILFVIRDNDDATPMFELQKTVLEDIDKLWREISKPQEFLDTNATQFFDFDFFSLPHKNIQPTQFLEQASVLKGRFLDNSHSNFIPKKIYRNEDVPADGLYQYSNNVWETIKSNRDLDLPTQKEMLALYRCDEFVEQTFTQFTTDLKSIRERIEKGKIIDDFGQLGKKLIDAALDRYDQPAQRYHQDTVAKKRQTLRERLFSELKKLFEKQIEKLFDRSIEFYNSLVQETTNVKPSTPTSSSSSSANSDQKKVDNSQIIPQFTIWAKNMKQKSIEYFEKTAASSIVEGSEWEYSEYSSNLDERITKEIQTLRENQINKLSKLMKDMTIQQLNPHLIKITERANENMWEDIRSIYKKSLENIEGEYLIRLKDFDVKENEIEEIIGKFKESIRSLLKSKMVERAEFLPMKLRKRFEENFNMDSRKLPRKWTKSDDISSVFRDARNNSEKLIDLFSFLRLDDGDNDVEYFKHTANDDHEENLSLIDQTDKIIISYKDCSTLCENFRRDIKSDYNQACSEQSRLSASTGLSPTLILLLCVLGFNEFIAIISSPLLLFFTIILGIVGFVLYKLGLSAPVIDFISQFLVHFISKVKDVLLHVEHLTNEGGDNSSVSPKDIKMKKLKTN</sequence>
<keyword evidence="8 9" id="KW-0472">Membrane</keyword>
<dbReference type="InterPro" id="IPR046758">
    <property type="entry name" value="Sey1/RHD3-like_3HB"/>
</dbReference>
<evidence type="ECO:0000256" key="11">
    <source>
        <dbReference type="SAM" id="Phobius"/>
    </source>
</evidence>
<keyword evidence="5 9" id="KW-0256">Endoplasmic reticulum</keyword>
<feature type="compositionally biased region" description="Low complexity" evidence="10">
    <location>
        <begin position="432"/>
        <end position="442"/>
    </location>
</feature>
<dbReference type="InParanoid" id="A0A152A197"/>
<dbReference type="InterPro" id="IPR030386">
    <property type="entry name" value="G_GB1_RHD3_dom"/>
</dbReference>
<dbReference type="HAMAP" id="MF_03109">
    <property type="entry name" value="Sey1"/>
    <property type="match status" value="1"/>
</dbReference>
<evidence type="ECO:0000256" key="5">
    <source>
        <dbReference type="ARBA" id="ARBA00022824"/>
    </source>
</evidence>
<evidence type="ECO:0000256" key="2">
    <source>
        <dbReference type="ARBA" id="ARBA00022692"/>
    </source>
</evidence>
<evidence type="ECO:0000256" key="4">
    <source>
        <dbReference type="ARBA" id="ARBA00022801"/>
    </source>
</evidence>
<dbReference type="GO" id="GO:0003924">
    <property type="term" value="F:GTPase activity"/>
    <property type="evidence" value="ECO:0007669"/>
    <property type="project" value="UniProtKB-UniRule"/>
</dbReference>
<dbReference type="GO" id="GO:0016320">
    <property type="term" value="P:endoplasmic reticulum membrane fusion"/>
    <property type="evidence" value="ECO:0007669"/>
    <property type="project" value="TreeGrafter"/>
</dbReference>
<comment type="caution">
    <text evidence="13">The sequence shown here is derived from an EMBL/GenBank/DDBJ whole genome shotgun (WGS) entry which is preliminary data.</text>
</comment>
<dbReference type="FunFam" id="3.40.50.300:FF:000727">
    <property type="entry name" value="Protein SEY1 homolog"/>
    <property type="match status" value="1"/>
</dbReference>
<dbReference type="SUPFAM" id="SSF52540">
    <property type="entry name" value="P-loop containing nucleoside triphosphate hydrolases"/>
    <property type="match status" value="1"/>
</dbReference>
<evidence type="ECO:0000256" key="8">
    <source>
        <dbReference type="ARBA" id="ARBA00023136"/>
    </source>
</evidence>
<gene>
    <name evidence="13" type="ORF">DLAC_03519</name>
</gene>
<dbReference type="InterPro" id="IPR027417">
    <property type="entry name" value="P-loop_NTPase"/>
</dbReference>
<dbReference type="PANTHER" id="PTHR45923">
    <property type="entry name" value="PROTEIN SEY1"/>
    <property type="match status" value="1"/>
</dbReference>
<accession>A0A152A197</accession>
<evidence type="ECO:0000256" key="10">
    <source>
        <dbReference type="SAM" id="MobiDB-lite"/>
    </source>
</evidence>
<keyword evidence="7 9" id="KW-0342">GTP-binding</keyword>
<dbReference type="GO" id="GO:0005525">
    <property type="term" value="F:GTP binding"/>
    <property type="evidence" value="ECO:0007669"/>
    <property type="project" value="UniProtKB-UniRule"/>
</dbReference>
<organism evidence="13 14">
    <name type="scientific">Tieghemostelium lacteum</name>
    <name type="common">Slime mold</name>
    <name type="synonym">Dictyostelium lacteum</name>
    <dbReference type="NCBI Taxonomy" id="361077"/>
    <lineage>
        <taxon>Eukaryota</taxon>
        <taxon>Amoebozoa</taxon>
        <taxon>Evosea</taxon>
        <taxon>Eumycetozoa</taxon>
        <taxon>Dictyostelia</taxon>
        <taxon>Dictyosteliales</taxon>
        <taxon>Raperosteliaceae</taxon>
        <taxon>Tieghemostelium</taxon>
    </lineage>
</organism>
<dbReference type="EC" id="3.6.5.-" evidence="9"/>
<feature type="topological domain" description="Lumenal" evidence="9">
    <location>
        <begin position="744"/>
        <end position="746"/>
    </location>
</feature>
<evidence type="ECO:0000259" key="12">
    <source>
        <dbReference type="PROSITE" id="PS51715"/>
    </source>
</evidence>
<dbReference type="Pfam" id="PF05879">
    <property type="entry name" value="RHD3_GTPase"/>
    <property type="match status" value="1"/>
</dbReference>
<feature type="transmembrane region" description="Helical" evidence="11">
    <location>
        <begin position="747"/>
        <end position="766"/>
    </location>
</feature>
<evidence type="ECO:0000313" key="13">
    <source>
        <dbReference type="EMBL" id="KYR00022.1"/>
    </source>
</evidence>
<dbReference type="Proteomes" id="UP000076078">
    <property type="component" value="Unassembled WGS sequence"/>
</dbReference>
<protein>
    <recommendedName>
        <fullName evidence="9">Protein SEY1 homolog</fullName>
        <ecNumber evidence="9">3.6.5.-</ecNumber>
    </recommendedName>
</protein>
<reference evidence="13 14" key="1">
    <citation type="submission" date="2015-12" db="EMBL/GenBank/DDBJ databases">
        <title>Dictyostelia acquired genes for synthesis and detection of signals that induce cell-type specialization by lateral gene transfer from prokaryotes.</title>
        <authorList>
            <person name="Gloeckner G."/>
            <person name="Schaap P."/>
        </authorList>
    </citation>
    <scope>NUCLEOTIDE SEQUENCE [LARGE SCALE GENOMIC DNA]</scope>
    <source>
        <strain evidence="13 14">TK</strain>
    </source>
</reference>
<keyword evidence="6 9" id="KW-1133">Transmembrane helix</keyword>
<evidence type="ECO:0000313" key="14">
    <source>
        <dbReference type="Proteomes" id="UP000076078"/>
    </source>
</evidence>
<dbReference type="GO" id="GO:0005789">
    <property type="term" value="C:endoplasmic reticulum membrane"/>
    <property type="evidence" value="ECO:0007669"/>
    <property type="project" value="UniProtKB-SubCell"/>
</dbReference>
<dbReference type="InterPro" id="IPR008803">
    <property type="entry name" value="RHD3/Sey1"/>
</dbReference>
<comment type="function">
    <text evidence="9">Probable GTP-binding protein that may be involved in cell development.</text>
</comment>
<dbReference type="OrthoDB" id="1597724at2759"/>
<dbReference type="CDD" id="cd01851">
    <property type="entry name" value="GBP"/>
    <property type="match status" value="1"/>
</dbReference>
<feature type="binding site" evidence="9">
    <location>
        <begin position="76"/>
        <end position="83"/>
    </location>
    <ligand>
        <name>GTP</name>
        <dbReference type="ChEBI" id="CHEBI:37565"/>
    </ligand>
</feature>
<dbReference type="Gene3D" id="3.40.50.300">
    <property type="entry name" value="P-loop containing nucleotide triphosphate hydrolases"/>
    <property type="match status" value="1"/>
</dbReference>
<keyword evidence="3 9" id="KW-0547">Nucleotide-binding</keyword>
<dbReference type="Pfam" id="PF20428">
    <property type="entry name" value="Sey1_3HB"/>
    <property type="match status" value="1"/>
</dbReference>
<keyword evidence="2 9" id="KW-0812">Transmembrane</keyword>
<name>A0A152A197_TIELA</name>
<evidence type="ECO:0000256" key="9">
    <source>
        <dbReference type="HAMAP-Rule" id="MF_03109"/>
    </source>
</evidence>
<keyword evidence="4 9" id="KW-0378">Hydrolase</keyword>
<evidence type="ECO:0000256" key="6">
    <source>
        <dbReference type="ARBA" id="ARBA00022989"/>
    </source>
</evidence>
<dbReference type="PROSITE" id="PS51715">
    <property type="entry name" value="G_GB1_RHD3"/>
    <property type="match status" value="1"/>
</dbReference>
<dbReference type="AlphaFoldDB" id="A0A152A197"/>
<evidence type="ECO:0000256" key="1">
    <source>
        <dbReference type="ARBA" id="ARBA00004477"/>
    </source>
</evidence>
<keyword evidence="14" id="KW-1185">Reference proteome</keyword>
<feature type="region of interest" description="Disordered" evidence="10">
    <location>
        <begin position="428"/>
        <end position="450"/>
    </location>
</feature>
<evidence type="ECO:0000256" key="7">
    <source>
        <dbReference type="ARBA" id="ARBA00023134"/>
    </source>
</evidence>
<proteinExistence type="inferred from homology"/>
<feature type="region of interest" description="Disordered" evidence="10">
    <location>
        <begin position="1"/>
        <end position="21"/>
    </location>
</feature>
<feature type="domain" description="GB1/RHD3-type G" evidence="12">
    <location>
        <begin position="66"/>
        <end position="287"/>
    </location>
</feature>